<feature type="domain" description="General stress protein FMN-binding split barrel" evidence="1">
    <location>
        <begin position="11"/>
        <end position="156"/>
    </location>
</feature>
<dbReference type="SUPFAM" id="SSF50475">
    <property type="entry name" value="FMN-binding split barrel"/>
    <property type="match status" value="1"/>
</dbReference>
<dbReference type="Pfam" id="PF16242">
    <property type="entry name" value="Pyrid_ox_like"/>
    <property type="match status" value="1"/>
</dbReference>
<dbReference type="Proteomes" id="UP000766336">
    <property type="component" value="Unassembled WGS sequence"/>
</dbReference>
<dbReference type="RefSeq" id="WP_213668133.1">
    <property type="nucleotide sequence ID" value="NZ_JAHCDA010000001.1"/>
</dbReference>
<name>A0ABS5Q723_9PROT</name>
<comment type="caution">
    <text evidence="2">The sequence shown here is derived from an EMBL/GenBank/DDBJ whole genome shotgun (WGS) entry which is preliminary data.</text>
</comment>
<dbReference type="PANTHER" id="PTHR34818">
    <property type="entry name" value="PROTEIN BLI-3"/>
    <property type="match status" value="1"/>
</dbReference>
<sequence length="168" mass="18521">MTQHISDDEARIKVRELIKDIGFVMLVTTDQEGSLSSRPMAVMAVEGDKVWFFTDANSPKTMEIGRDHEVLLACANPSGQAFVSVSGRARVLQDEAKQKELWSEGARLWFPKGHKSENLALIEVDMLGAEYWDSPGSKVLFAYGYVKALVAGKTPETGENAKVRFKGG</sequence>
<dbReference type="InterPro" id="IPR012349">
    <property type="entry name" value="Split_barrel_FMN-bd"/>
</dbReference>
<accession>A0ABS5Q723</accession>
<proteinExistence type="predicted"/>
<dbReference type="Gene3D" id="2.30.110.10">
    <property type="entry name" value="Electron Transport, Fmn-binding Protein, Chain A"/>
    <property type="match status" value="1"/>
</dbReference>
<evidence type="ECO:0000259" key="1">
    <source>
        <dbReference type="Pfam" id="PF16242"/>
    </source>
</evidence>
<keyword evidence="3" id="KW-1185">Reference proteome</keyword>
<dbReference type="EMBL" id="JAHCDA010000001">
    <property type="protein sequence ID" value="MBS7809429.1"/>
    <property type="molecule type" value="Genomic_DNA"/>
</dbReference>
<dbReference type="PANTHER" id="PTHR34818:SF1">
    <property type="entry name" value="PROTEIN BLI-3"/>
    <property type="match status" value="1"/>
</dbReference>
<gene>
    <name evidence="2" type="ORF">KHU32_00680</name>
</gene>
<organism evidence="2 3">
    <name type="scientific">Roseococcus pinisoli</name>
    <dbReference type="NCBI Taxonomy" id="2835040"/>
    <lineage>
        <taxon>Bacteria</taxon>
        <taxon>Pseudomonadati</taxon>
        <taxon>Pseudomonadota</taxon>
        <taxon>Alphaproteobacteria</taxon>
        <taxon>Acetobacterales</taxon>
        <taxon>Roseomonadaceae</taxon>
        <taxon>Roseococcus</taxon>
    </lineage>
</organism>
<reference evidence="2 3" key="1">
    <citation type="submission" date="2021-05" db="EMBL/GenBank/DDBJ databases">
        <title>Roseococcus sp. XZZS9, whole genome shotgun sequencing project.</title>
        <authorList>
            <person name="Zhao G."/>
            <person name="Shen L."/>
        </authorList>
    </citation>
    <scope>NUCLEOTIDE SEQUENCE [LARGE SCALE GENOMIC DNA]</scope>
    <source>
        <strain evidence="2 3">XZZS9</strain>
    </source>
</reference>
<dbReference type="InterPro" id="IPR038725">
    <property type="entry name" value="YdaG_split_barrel_FMN-bd"/>
</dbReference>
<evidence type="ECO:0000313" key="3">
    <source>
        <dbReference type="Proteomes" id="UP000766336"/>
    </source>
</evidence>
<dbReference type="InterPro" id="IPR052917">
    <property type="entry name" value="Stress-Dev_Protein"/>
</dbReference>
<protein>
    <submittedName>
        <fullName evidence="2">Pyridoxamine 5'-phosphate oxidase family protein</fullName>
    </submittedName>
</protein>
<evidence type="ECO:0000313" key="2">
    <source>
        <dbReference type="EMBL" id="MBS7809429.1"/>
    </source>
</evidence>